<dbReference type="RefSeq" id="WP_139825785.1">
    <property type="nucleotide sequence ID" value="NZ_AP022614.1"/>
</dbReference>
<keyword evidence="4" id="KW-1185">Reference proteome</keyword>
<feature type="chain" id="PRO_5029489299" description="Secreted protein" evidence="2">
    <location>
        <begin position="27"/>
        <end position="155"/>
    </location>
</feature>
<evidence type="ECO:0000313" key="3">
    <source>
        <dbReference type="EMBL" id="BBZ42792.1"/>
    </source>
</evidence>
<dbReference type="OrthoDB" id="4762627at2"/>
<feature type="compositionally biased region" description="Low complexity" evidence="1">
    <location>
        <begin position="141"/>
        <end position="155"/>
    </location>
</feature>
<feature type="signal peptide" evidence="2">
    <location>
        <begin position="1"/>
        <end position="26"/>
    </location>
</feature>
<feature type="region of interest" description="Disordered" evidence="1">
    <location>
        <begin position="133"/>
        <end position="155"/>
    </location>
</feature>
<accession>A0A7I7YNS9</accession>
<dbReference type="EMBL" id="AP022614">
    <property type="protein sequence ID" value="BBZ42792.1"/>
    <property type="molecule type" value="Genomic_DNA"/>
</dbReference>
<reference evidence="3 4" key="1">
    <citation type="journal article" date="2019" name="Emerg. Microbes Infect.">
        <title>Comprehensive subspecies identification of 175 nontuberculous mycobacteria species based on 7547 genomic profiles.</title>
        <authorList>
            <person name="Matsumoto Y."/>
            <person name="Kinjo T."/>
            <person name="Motooka D."/>
            <person name="Nabeya D."/>
            <person name="Jung N."/>
            <person name="Uechi K."/>
            <person name="Horii T."/>
            <person name="Iida T."/>
            <person name="Fujita J."/>
            <person name="Nakamura S."/>
        </authorList>
    </citation>
    <scope>NUCLEOTIDE SEQUENCE [LARGE SCALE GENOMIC DNA]</scope>
    <source>
        <strain evidence="3 4">JCM 14742</strain>
    </source>
</reference>
<evidence type="ECO:0000313" key="4">
    <source>
        <dbReference type="Proteomes" id="UP000467105"/>
    </source>
</evidence>
<gene>
    <name evidence="3" type="ORF">MPRM_00730</name>
</gene>
<keyword evidence="2" id="KW-0732">Signal</keyword>
<dbReference type="AlphaFoldDB" id="A0A7I7YNS9"/>
<evidence type="ECO:0008006" key="5">
    <source>
        <dbReference type="Google" id="ProtNLM"/>
    </source>
</evidence>
<name>A0A7I7YNS9_9MYCO</name>
<evidence type="ECO:0000256" key="2">
    <source>
        <dbReference type="SAM" id="SignalP"/>
    </source>
</evidence>
<dbReference type="Proteomes" id="UP000467105">
    <property type="component" value="Chromosome"/>
</dbReference>
<proteinExistence type="predicted"/>
<protein>
    <recommendedName>
        <fullName evidence="5">Secreted protein</fullName>
    </recommendedName>
</protein>
<organism evidence="3 4">
    <name type="scientific">Mycobacterium parmense</name>
    <dbReference type="NCBI Taxonomy" id="185642"/>
    <lineage>
        <taxon>Bacteria</taxon>
        <taxon>Bacillati</taxon>
        <taxon>Actinomycetota</taxon>
        <taxon>Actinomycetes</taxon>
        <taxon>Mycobacteriales</taxon>
        <taxon>Mycobacteriaceae</taxon>
        <taxon>Mycobacterium</taxon>
        <taxon>Mycobacterium simiae complex</taxon>
    </lineage>
</organism>
<evidence type="ECO:0000256" key="1">
    <source>
        <dbReference type="SAM" id="MobiDB-lite"/>
    </source>
</evidence>
<sequence length="155" mass="15789">MAIARRFAATAMFVGLAAGAPGTAWADTPTMDGSYTLTSTTPSGGTLTTSWTVNSCGDGCVWIKAGAGGGPARLVDGQWVMDTMNNISCADGSYIQYGANSHMTWDPTTLTGTADHTYLVPACGRPAGYTQTDKISISQTPSSSSSPSSSSPSSS</sequence>